<reference evidence="2" key="1">
    <citation type="journal article" date="2013" name="Genome Announc.">
        <title>Draft genome sequence of the grapevine dieback fungus Eutypa lata UCR-EL1.</title>
        <authorList>
            <person name="Blanco-Ulate B."/>
            <person name="Rolshausen P.E."/>
            <person name="Cantu D."/>
        </authorList>
    </citation>
    <scope>NUCLEOTIDE SEQUENCE [LARGE SCALE GENOMIC DNA]</scope>
    <source>
        <strain evidence="2">UCR-EL1</strain>
    </source>
</reference>
<keyword evidence="2" id="KW-1185">Reference proteome</keyword>
<dbReference type="KEGG" id="ela:UCREL1_1169"/>
<dbReference type="EMBL" id="KB705581">
    <property type="protein sequence ID" value="EMR71783.1"/>
    <property type="molecule type" value="Genomic_DNA"/>
</dbReference>
<proteinExistence type="predicted"/>
<dbReference type="Proteomes" id="UP000012174">
    <property type="component" value="Unassembled WGS sequence"/>
</dbReference>
<dbReference type="OrthoDB" id="4698158at2759"/>
<dbReference type="HOGENOM" id="CLU_1366249_0_0_1"/>
<accession>M7T4H4</accession>
<name>M7T4H4_EUTLA</name>
<organism evidence="1 2">
    <name type="scientific">Eutypa lata (strain UCR-EL1)</name>
    <name type="common">Grapevine dieback disease fungus</name>
    <name type="synonym">Eutypa armeniacae</name>
    <dbReference type="NCBI Taxonomy" id="1287681"/>
    <lineage>
        <taxon>Eukaryota</taxon>
        <taxon>Fungi</taxon>
        <taxon>Dikarya</taxon>
        <taxon>Ascomycota</taxon>
        <taxon>Pezizomycotina</taxon>
        <taxon>Sordariomycetes</taxon>
        <taxon>Xylariomycetidae</taxon>
        <taxon>Xylariales</taxon>
        <taxon>Diatrypaceae</taxon>
        <taxon>Eutypa</taxon>
    </lineage>
</organism>
<gene>
    <name evidence="1" type="ORF">UCREL1_1169</name>
</gene>
<evidence type="ECO:0000313" key="2">
    <source>
        <dbReference type="Proteomes" id="UP000012174"/>
    </source>
</evidence>
<dbReference type="AlphaFoldDB" id="M7T4H4"/>
<protein>
    <submittedName>
        <fullName evidence="1">Uncharacterized protein</fullName>
    </submittedName>
</protein>
<sequence length="200" mass="21929">MPKPHIVAEARLPAVLSFTAGPDPDLTISLRLVDAQTPITIAKDAQLQVFMATNAVLIREAASQQNIALPTLDVNMKSAPPLRLVPEEAVAAKSRFVTLEPGVSCDILRVPFRPRGATRKSVEGARAETARDGFLFAQLGMHLLEPGREYTVQVKSGVRISSWMEGRVEDLIQEGPGEWRPRPDAINVLPAEGFRFRVED</sequence>
<evidence type="ECO:0000313" key="1">
    <source>
        <dbReference type="EMBL" id="EMR71783.1"/>
    </source>
</evidence>